<dbReference type="EMBL" id="CP003600">
    <property type="protein sequence ID" value="AFY92487.1"/>
    <property type="molecule type" value="Genomic_DNA"/>
</dbReference>
<reference evidence="1 2" key="1">
    <citation type="submission" date="2012-05" db="EMBL/GenBank/DDBJ databases">
        <title>Finished chromosome of genome of Chamaesiphon sp. PCC 6605.</title>
        <authorList>
            <consortium name="US DOE Joint Genome Institute"/>
            <person name="Gugger M."/>
            <person name="Coursin T."/>
            <person name="Rippka R."/>
            <person name="Tandeau De Marsac N."/>
            <person name="Huntemann M."/>
            <person name="Wei C.-L."/>
            <person name="Han J."/>
            <person name="Detter J.C."/>
            <person name="Han C."/>
            <person name="Tapia R."/>
            <person name="Chen A."/>
            <person name="Kyrpides N."/>
            <person name="Mavromatis K."/>
            <person name="Markowitz V."/>
            <person name="Szeto E."/>
            <person name="Ivanova N."/>
            <person name="Pagani I."/>
            <person name="Pati A."/>
            <person name="Goodwin L."/>
            <person name="Nordberg H.P."/>
            <person name="Cantor M.N."/>
            <person name="Hua S.X."/>
            <person name="Woyke T."/>
            <person name="Kerfeld C.A."/>
        </authorList>
    </citation>
    <scope>NUCLEOTIDE SEQUENCE [LARGE SCALE GENOMIC DNA]</scope>
    <source>
        <strain evidence="2">ATCC 27169 / PCC 6605</strain>
    </source>
</reference>
<proteinExistence type="predicted"/>
<evidence type="ECO:0000313" key="2">
    <source>
        <dbReference type="Proteomes" id="UP000010366"/>
    </source>
</evidence>
<name>K9UBK6_CHAP6</name>
<dbReference type="Proteomes" id="UP000010366">
    <property type="component" value="Chromosome"/>
</dbReference>
<gene>
    <name evidence="1" type="ORF">Cha6605_1286</name>
</gene>
<dbReference type="KEGG" id="cmp:Cha6605_1286"/>
<dbReference type="AlphaFoldDB" id="K9UBK6"/>
<evidence type="ECO:0000313" key="1">
    <source>
        <dbReference type="EMBL" id="AFY92487.1"/>
    </source>
</evidence>
<protein>
    <submittedName>
        <fullName evidence="1">Uncharacterized protein</fullName>
    </submittedName>
</protein>
<accession>K9UBK6</accession>
<dbReference type="HOGENOM" id="CLU_3231364_0_0_3"/>
<keyword evidence="2" id="KW-1185">Reference proteome</keyword>
<organism evidence="1 2">
    <name type="scientific">Chamaesiphon minutus (strain ATCC 27169 / PCC 6605)</name>
    <dbReference type="NCBI Taxonomy" id="1173020"/>
    <lineage>
        <taxon>Bacteria</taxon>
        <taxon>Bacillati</taxon>
        <taxon>Cyanobacteriota</taxon>
        <taxon>Cyanophyceae</taxon>
        <taxon>Gomontiellales</taxon>
        <taxon>Chamaesiphonaceae</taxon>
        <taxon>Chamaesiphon</taxon>
    </lineage>
</organism>
<sequence>MTCWEMTGIAASLDHRVGEASSKKLNSQLAQELDRSPFASPVV</sequence>